<gene>
    <name evidence="8" type="primary">tdk</name>
    <name evidence="11" type="ORF">J2S00_002181</name>
</gene>
<dbReference type="Pfam" id="PF00265">
    <property type="entry name" value="TK"/>
    <property type="match status" value="1"/>
</dbReference>
<dbReference type="Gene3D" id="3.30.60.20">
    <property type="match status" value="1"/>
</dbReference>
<dbReference type="Proteomes" id="UP001232445">
    <property type="component" value="Unassembled WGS sequence"/>
</dbReference>
<evidence type="ECO:0000313" key="11">
    <source>
        <dbReference type="EMBL" id="MDQ0339394.1"/>
    </source>
</evidence>
<feature type="binding site" evidence="8">
    <location>
        <begin position="16"/>
        <end position="23"/>
    </location>
    <ligand>
        <name>ATP</name>
        <dbReference type="ChEBI" id="CHEBI:30616"/>
    </ligand>
</feature>
<dbReference type="PANTHER" id="PTHR11441:SF0">
    <property type="entry name" value="THYMIDINE KINASE, CYTOSOLIC"/>
    <property type="match status" value="1"/>
</dbReference>
<evidence type="ECO:0000256" key="9">
    <source>
        <dbReference type="RuleBase" id="RU000544"/>
    </source>
</evidence>
<keyword evidence="8" id="KW-0479">Metal-binding</keyword>
<dbReference type="InterPro" id="IPR020633">
    <property type="entry name" value="Thymidine_kinase_CS"/>
</dbReference>
<feature type="binding site" evidence="8">
    <location>
        <position position="149"/>
    </location>
    <ligand>
        <name>Zn(2+)</name>
        <dbReference type="ChEBI" id="CHEBI:29105"/>
    </ligand>
</feature>
<sequence>MMHVVKHNGWIEVICGSMFSGKSEELIRRVRLARYAKQHTQVFKPVLDNRYSEVAVVSHNGTSLSAIPVEQASHIVDQVQEKTECVAIDEVQFFDEAVVEVAQYLANKGKRVICAGLDQDFRGQPFGPTPQLLACAEYVTKLQAVCACCGAPASRTQRLINGEPAHVNDPVILIGAKESYEPRCRHCHEVKGVKASCLTAYKHWKIVTRN</sequence>
<comment type="caution">
    <text evidence="11">The sequence shown here is derived from an EMBL/GenBank/DDBJ whole genome shotgun (WGS) entry which is preliminary data.</text>
</comment>
<feature type="binding site" evidence="8">
    <location>
        <position position="187"/>
    </location>
    <ligand>
        <name>Zn(2+)</name>
        <dbReference type="ChEBI" id="CHEBI:29105"/>
    </ligand>
</feature>
<dbReference type="SUPFAM" id="SSF52540">
    <property type="entry name" value="P-loop containing nucleoside triphosphate hydrolases"/>
    <property type="match status" value="1"/>
</dbReference>
<evidence type="ECO:0000256" key="8">
    <source>
        <dbReference type="HAMAP-Rule" id="MF_00124"/>
    </source>
</evidence>
<evidence type="ECO:0000256" key="1">
    <source>
        <dbReference type="ARBA" id="ARBA00007587"/>
    </source>
</evidence>
<evidence type="ECO:0000256" key="2">
    <source>
        <dbReference type="ARBA" id="ARBA00012118"/>
    </source>
</evidence>
<dbReference type="EMBL" id="JAUSUQ010000007">
    <property type="protein sequence ID" value="MDQ0339394.1"/>
    <property type="molecule type" value="Genomic_DNA"/>
</dbReference>
<dbReference type="InterPro" id="IPR027417">
    <property type="entry name" value="P-loop_NTPase"/>
</dbReference>
<evidence type="ECO:0000256" key="6">
    <source>
        <dbReference type="ARBA" id="ARBA00022777"/>
    </source>
</evidence>
<evidence type="ECO:0000256" key="5">
    <source>
        <dbReference type="ARBA" id="ARBA00022741"/>
    </source>
</evidence>
<feature type="binding site" evidence="8">
    <location>
        <begin position="89"/>
        <end position="92"/>
    </location>
    <ligand>
        <name>ATP</name>
        <dbReference type="ChEBI" id="CHEBI:30616"/>
    </ligand>
</feature>
<evidence type="ECO:0000256" key="10">
    <source>
        <dbReference type="RuleBase" id="RU004165"/>
    </source>
</evidence>
<comment type="catalytic activity">
    <reaction evidence="8 9">
        <text>thymidine + ATP = dTMP + ADP + H(+)</text>
        <dbReference type="Rhea" id="RHEA:19129"/>
        <dbReference type="ChEBI" id="CHEBI:15378"/>
        <dbReference type="ChEBI" id="CHEBI:17748"/>
        <dbReference type="ChEBI" id="CHEBI:30616"/>
        <dbReference type="ChEBI" id="CHEBI:63528"/>
        <dbReference type="ChEBI" id="CHEBI:456216"/>
        <dbReference type="EC" id="2.7.1.21"/>
    </reaction>
</comment>
<feature type="binding site" evidence="8">
    <location>
        <position position="184"/>
    </location>
    <ligand>
        <name>Zn(2+)</name>
        <dbReference type="ChEBI" id="CHEBI:29105"/>
    </ligand>
</feature>
<comment type="subunit">
    <text evidence="8">Homotetramer.</text>
</comment>
<keyword evidence="12" id="KW-1185">Reference proteome</keyword>
<keyword evidence="8" id="KW-0862">Zinc</keyword>
<keyword evidence="6 8" id="KW-0418">Kinase</keyword>
<keyword evidence="8" id="KW-0963">Cytoplasm</keyword>
<keyword evidence="3 8" id="KW-0237">DNA synthesis</keyword>
<dbReference type="InterPro" id="IPR001267">
    <property type="entry name" value="Thymidine_kinase"/>
</dbReference>
<dbReference type="PANTHER" id="PTHR11441">
    <property type="entry name" value="THYMIDINE KINASE"/>
    <property type="match status" value="1"/>
</dbReference>
<dbReference type="GO" id="GO:0004797">
    <property type="term" value="F:thymidine kinase activity"/>
    <property type="evidence" value="ECO:0007669"/>
    <property type="project" value="UniProtKB-EC"/>
</dbReference>
<reference evidence="11 12" key="1">
    <citation type="submission" date="2023-07" db="EMBL/GenBank/DDBJ databases">
        <title>Genomic Encyclopedia of Type Strains, Phase IV (KMG-IV): sequencing the most valuable type-strain genomes for metagenomic binning, comparative biology and taxonomic classification.</title>
        <authorList>
            <person name="Goeker M."/>
        </authorList>
    </citation>
    <scope>NUCLEOTIDE SEQUENCE [LARGE SCALE GENOMIC DNA]</scope>
    <source>
        <strain evidence="11 12">DSM 17740</strain>
    </source>
</reference>
<comment type="similarity">
    <text evidence="1 8 10">Belongs to the thymidine kinase family.</text>
</comment>
<evidence type="ECO:0000256" key="3">
    <source>
        <dbReference type="ARBA" id="ARBA00022634"/>
    </source>
</evidence>
<accession>A0ABU0CU35</accession>
<dbReference type="HAMAP" id="MF_00124">
    <property type="entry name" value="Thymidine_kinase"/>
    <property type="match status" value="1"/>
</dbReference>
<evidence type="ECO:0000313" key="12">
    <source>
        <dbReference type="Proteomes" id="UP001232445"/>
    </source>
</evidence>
<keyword evidence="7 8" id="KW-0067">ATP-binding</keyword>
<organism evidence="11 12">
    <name type="scientific">Caldalkalibacillus uzonensis</name>
    <dbReference type="NCBI Taxonomy" id="353224"/>
    <lineage>
        <taxon>Bacteria</taxon>
        <taxon>Bacillati</taxon>
        <taxon>Bacillota</taxon>
        <taxon>Bacilli</taxon>
        <taxon>Bacillales</taxon>
        <taxon>Bacillaceae</taxon>
        <taxon>Caldalkalibacillus</taxon>
    </lineage>
</organism>
<protein>
    <recommendedName>
        <fullName evidence="2 8">Thymidine kinase</fullName>
        <ecNumber evidence="2 8">2.7.1.21</ecNumber>
    </recommendedName>
</protein>
<keyword evidence="4 8" id="KW-0808">Transferase</keyword>
<dbReference type="PIRSF" id="PIRSF035805">
    <property type="entry name" value="TK_cell"/>
    <property type="match status" value="1"/>
</dbReference>
<dbReference type="NCBIfam" id="NF003296">
    <property type="entry name" value="PRK04296.1-1"/>
    <property type="match status" value="1"/>
</dbReference>
<dbReference type="SUPFAM" id="SSF57716">
    <property type="entry name" value="Glucocorticoid receptor-like (DNA-binding domain)"/>
    <property type="match status" value="1"/>
</dbReference>
<dbReference type="PROSITE" id="PS00603">
    <property type="entry name" value="TK_CELLULAR_TYPE"/>
    <property type="match status" value="1"/>
</dbReference>
<evidence type="ECO:0000256" key="4">
    <source>
        <dbReference type="ARBA" id="ARBA00022679"/>
    </source>
</evidence>
<proteinExistence type="inferred from homology"/>
<comment type="subcellular location">
    <subcellularLocation>
        <location evidence="8">Cytoplasm</location>
    </subcellularLocation>
</comment>
<keyword evidence="5 8" id="KW-0547">Nucleotide-binding</keyword>
<feature type="binding site" evidence="8">
    <location>
        <position position="146"/>
    </location>
    <ligand>
        <name>Zn(2+)</name>
        <dbReference type="ChEBI" id="CHEBI:29105"/>
    </ligand>
</feature>
<feature type="active site" description="Proton acceptor" evidence="8">
    <location>
        <position position="90"/>
    </location>
</feature>
<dbReference type="EC" id="2.7.1.21" evidence="2 8"/>
<dbReference type="Gene3D" id="3.40.50.300">
    <property type="entry name" value="P-loop containing nucleotide triphosphate hydrolases"/>
    <property type="match status" value="1"/>
</dbReference>
<evidence type="ECO:0000256" key="7">
    <source>
        <dbReference type="ARBA" id="ARBA00022840"/>
    </source>
</evidence>
<name>A0ABU0CU35_9BACI</name>